<dbReference type="AlphaFoldDB" id="A0A502FAD5"/>
<evidence type="ECO:0000313" key="2">
    <source>
        <dbReference type="EMBL" id="TPG46378.1"/>
    </source>
</evidence>
<sequence>MAKGMRRRGLLGAAGALAAGPAGAQAPAAVLEELQGALSSGNAGDFGRFVAQRAGRVMSLRLTALAVEEREFGVGARRGMLMVRLARPEAMEIVLHGGFRVGEAGGPPGEGNAPPGEGSAPLEGSGFVLDGVFGVRAEGMQGGILVFGLEPLAEAPAGELRAGPVRRIALS</sequence>
<keyword evidence="3" id="KW-1185">Reference proteome</keyword>
<accession>A0A502FAD5</accession>
<dbReference type="EMBL" id="RCZP01000041">
    <property type="protein sequence ID" value="TPG46378.1"/>
    <property type="molecule type" value="Genomic_DNA"/>
</dbReference>
<dbReference type="InterPro" id="IPR006311">
    <property type="entry name" value="TAT_signal"/>
</dbReference>
<feature type="chain" id="PRO_5021419060" evidence="1">
    <location>
        <begin position="25"/>
        <end position="171"/>
    </location>
</feature>
<evidence type="ECO:0000313" key="3">
    <source>
        <dbReference type="Proteomes" id="UP000317078"/>
    </source>
</evidence>
<dbReference type="Proteomes" id="UP000317078">
    <property type="component" value="Unassembled WGS sequence"/>
</dbReference>
<reference evidence="2 3" key="1">
    <citation type="journal article" date="2019" name="Environ. Microbiol.">
        <title>Species interactions and distinct microbial communities in high Arctic permafrost affected cryosols are associated with the CH4 and CO2 gas fluxes.</title>
        <authorList>
            <person name="Altshuler I."/>
            <person name="Hamel J."/>
            <person name="Turney S."/>
            <person name="Magnuson E."/>
            <person name="Levesque R."/>
            <person name="Greer C."/>
            <person name="Whyte L.G."/>
        </authorList>
    </citation>
    <scope>NUCLEOTIDE SEQUENCE [LARGE SCALE GENOMIC DNA]</scope>
    <source>
        <strain evidence="2 3">S9.3B</strain>
    </source>
</reference>
<proteinExistence type="predicted"/>
<keyword evidence="1" id="KW-0732">Signal</keyword>
<evidence type="ECO:0000256" key="1">
    <source>
        <dbReference type="SAM" id="SignalP"/>
    </source>
</evidence>
<dbReference type="RefSeq" id="WP_140886463.1">
    <property type="nucleotide sequence ID" value="NZ_RCZP01000041.1"/>
</dbReference>
<protein>
    <submittedName>
        <fullName evidence="2">Uncharacterized protein</fullName>
    </submittedName>
</protein>
<feature type="signal peptide" evidence="1">
    <location>
        <begin position="1"/>
        <end position="24"/>
    </location>
</feature>
<dbReference type="OrthoDB" id="7274321at2"/>
<organism evidence="2 3">
    <name type="scientific">Muricoccus nepalensis</name>
    <dbReference type="NCBI Taxonomy" id="1854500"/>
    <lineage>
        <taxon>Bacteria</taxon>
        <taxon>Pseudomonadati</taxon>
        <taxon>Pseudomonadota</taxon>
        <taxon>Alphaproteobacteria</taxon>
        <taxon>Acetobacterales</taxon>
        <taxon>Roseomonadaceae</taxon>
        <taxon>Muricoccus</taxon>
    </lineage>
</organism>
<name>A0A502FAD5_9PROT</name>
<dbReference type="PROSITE" id="PS51318">
    <property type="entry name" value="TAT"/>
    <property type="match status" value="1"/>
</dbReference>
<gene>
    <name evidence="2" type="ORF">EAH89_25075</name>
</gene>
<comment type="caution">
    <text evidence="2">The sequence shown here is derived from an EMBL/GenBank/DDBJ whole genome shotgun (WGS) entry which is preliminary data.</text>
</comment>